<dbReference type="OrthoDB" id="20029at2759"/>
<feature type="signal peptide" evidence="2">
    <location>
        <begin position="1"/>
        <end position="19"/>
    </location>
</feature>
<keyword evidence="2" id="KW-0732">Signal</keyword>
<comment type="caution">
    <text evidence="3">The sequence shown here is derived from an EMBL/GenBank/DDBJ whole genome shotgun (WGS) entry which is preliminary data.</text>
</comment>
<dbReference type="EMBL" id="LODT01000029">
    <property type="protein sequence ID" value="KYQ92709.1"/>
    <property type="molecule type" value="Genomic_DNA"/>
</dbReference>
<keyword evidence="4" id="KW-1185">Reference proteome</keyword>
<dbReference type="InParanoid" id="A0A151ZFM1"/>
<evidence type="ECO:0008006" key="5">
    <source>
        <dbReference type="Google" id="ProtNLM"/>
    </source>
</evidence>
<reference evidence="3 4" key="1">
    <citation type="submission" date="2015-12" db="EMBL/GenBank/DDBJ databases">
        <title>Dictyostelia acquired genes for synthesis and detection of signals that induce cell-type specialization by lateral gene transfer from prokaryotes.</title>
        <authorList>
            <person name="Gloeckner G."/>
            <person name="Schaap P."/>
        </authorList>
    </citation>
    <scope>NUCLEOTIDE SEQUENCE [LARGE SCALE GENOMIC DNA]</scope>
    <source>
        <strain evidence="3 4">TK</strain>
    </source>
</reference>
<dbReference type="PANTHER" id="PTHR35559:SF1">
    <property type="entry name" value="CHITIN-BINDING TYPE-4 DOMAIN-CONTAINING PROTEIN"/>
    <property type="match status" value="1"/>
</dbReference>
<dbReference type="Proteomes" id="UP000076078">
    <property type="component" value="Unassembled WGS sequence"/>
</dbReference>
<feature type="compositionally biased region" description="Polar residues" evidence="1">
    <location>
        <begin position="292"/>
        <end position="301"/>
    </location>
</feature>
<proteinExistence type="predicted"/>
<name>A0A151ZFM1_TIELA</name>
<dbReference type="PROSITE" id="PS51257">
    <property type="entry name" value="PROKAR_LIPOPROTEIN"/>
    <property type="match status" value="1"/>
</dbReference>
<evidence type="ECO:0000256" key="2">
    <source>
        <dbReference type="SAM" id="SignalP"/>
    </source>
</evidence>
<evidence type="ECO:0000313" key="3">
    <source>
        <dbReference type="EMBL" id="KYQ92709.1"/>
    </source>
</evidence>
<gene>
    <name evidence="3" type="ORF">DLAC_06713</name>
</gene>
<organism evidence="3 4">
    <name type="scientific">Tieghemostelium lacteum</name>
    <name type="common">Slime mold</name>
    <name type="synonym">Dictyostelium lacteum</name>
    <dbReference type="NCBI Taxonomy" id="361077"/>
    <lineage>
        <taxon>Eukaryota</taxon>
        <taxon>Amoebozoa</taxon>
        <taxon>Evosea</taxon>
        <taxon>Eumycetozoa</taxon>
        <taxon>Dictyostelia</taxon>
        <taxon>Dictyosteliales</taxon>
        <taxon>Raperosteliaceae</taxon>
        <taxon>Tieghemostelium</taxon>
    </lineage>
</organism>
<feature type="chain" id="PRO_5007593249" description="Chitin-binding type-4 domain-containing protein" evidence="2">
    <location>
        <begin position="20"/>
        <end position="447"/>
    </location>
</feature>
<evidence type="ECO:0000313" key="4">
    <source>
        <dbReference type="Proteomes" id="UP000076078"/>
    </source>
</evidence>
<evidence type="ECO:0000256" key="1">
    <source>
        <dbReference type="SAM" id="MobiDB-lite"/>
    </source>
</evidence>
<protein>
    <recommendedName>
        <fullName evidence="5">Chitin-binding type-4 domain-containing protein</fullName>
    </recommendedName>
</protein>
<feature type="compositionally biased region" description="Basic and acidic residues" evidence="1">
    <location>
        <begin position="223"/>
        <end position="291"/>
    </location>
</feature>
<sequence length="447" mass="52375">MLKLSLFILSLLLINIVNSHSFMSCVNFDFEKNECAAYPRNWRFQTVQGDGYLYQRGKFTKPGPTPLGQACGPAQTRLNPVTNQYSQKYPMGQFHQGQKISPQWPARNHATQPRAGTVSFYLSRKMTFDDLSDNTQDEFFQHQISSNPFGNCTKYYENTNNATCTATITIPDVEDGLYTLQWFWEFNPQEYYMTCADIYISKNVNPNLWSLNDNRQVNQQQETHQEERHQEEKHQHQQEHQSEYQREREQQEEYEKQRQRQQAEIDKSKQQQQERQRQLQKEYAEKQKSKSSDLVNEQQQSVNSINQLSSNGRQILYGNGQFGNFMKNRSYGKHSNRLLGNKQVREFVANGDNVLFLYCQNAGCLGKSKYSRIEFDLDGNAYDPSKLIFKLYTPDLKEEVSKVYVQGNKLILNLLESKSDKYNGFMVTSRDYRNQIPFTFSEISLVE</sequence>
<dbReference type="PANTHER" id="PTHR35559">
    <property type="entry name" value="CHITIN-BINDING TYPE-4 DOMAIN-CONTAINING PROTEIN"/>
    <property type="match status" value="1"/>
</dbReference>
<feature type="region of interest" description="Disordered" evidence="1">
    <location>
        <begin position="216"/>
        <end position="301"/>
    </location>
</feature>
<dbReference type="AlphaFoldDB" id="A0A151ZFM1"/>
<accession>A0A151ZFM1</accession>